<feature type="domain" description="UMOD/GP2/OIT3-like D8C" evidence="6">
    <location>
        <begin position="282"/>
        <end position="369"/>
    </location>
</feature>
<feature type="transmembrane region" description="Helical" evidence="4">
    <location>
        <begin position="1370"/>
        <end position="1391"/>
    </location>
</feature>
<feature type="domain" description="UMOD/GP2/OIT3-like D8C" evidence="6">
    <location>
        <begin position="549"/>
        <end position="636"/>
    </location>
</feature>
<feature type="region of interest" description="Disordered" evidence="3">
    <location>
        <begin position="33"/>
        <end position="95"/>
    </location>
</feature>
<feature type="region of interest" description="Disordered" evidence="3">
    <location>
        <begin position="117"/>
        <end position="145"/>
    </location>
</feature>
<feature type="signal peptide" evidence="5">
    <location>
        <begin position="1"/>
        <end position="26"/>
    </location>
</feature>
<evidence type="ECO:0000259" key="6">
    <source>
        <dbReference type="Pfam" id="PF23283"/>
    </source>
</evidence>
<evidence type="ECO:0000256" key="1">
    <source>
        <dbReference type="ARBA" id="ARBA00022729"/>
    </source>
</evidence>
<dbReference type="GeneID" id="108443868"/>
<dbReference type="InterPro" id="IPR057774">
    <property type="entry name" value="D8C_UMOD/GP2/OIT3-like"/>
</dbReference>
<sequence length="1426" mass="159077">MQRKSTGFLRWVTLVLLTTITNRSAADLNVSTITSTPSTTMTPTSTELTSTPNVSTITSTPSTTMAPTSTELTSTPNVSTITSTSSTTMATTSTELTSTPNVRTIMFIPSTTMATTSTELTSTPNVSTITSTPSTTMAPTSNELTSTPNVRTIMFIPSTTMATTSTELTSTPNVSTITSPPSTTMAPTSNELTSTPNVRTIMFIPSTTMATTSTELTSTPNVSNITSISTITVTATSTELTSTPSPFKDPCNNYTPLDQPWRATNATGLKICDRFFNWNGWYRLLYYGMSVRMPESCVNQSRCGTDVALWLNGSHPQTGDGIVTRGVCGRSGSDCCYYTFTPIRVKACLGNYYVYEFVKPNVCNAAYCADTTNNITSDPCNVNTLLDNDWRRPVTLFYTNYSGFDDTLIQWSGWYRLYLQGKSAQIPESDWCWSFMSCGGYTALLLGGSHPRPQDGIVTREIYGTYVYSNDSRQCNSYRSNPIQVKACPGNYYVYRLVKPAASIPMPTYCAATFTDPCTNYTPLDQPWRATNTTGLKISDRYFNWTGWYRLLYYGMSVRMPESCVNQSRCGTDVALWLNGSHPQIEDGIVTRGVCGRSGSDCCYYSSTPIRVKACPGNYYVYEFVKPNVCDAAYCADVNTATLNTAHTSAPSVAPSQINTNTTNNITSDPCSIYRVLDNDWRRPESRFYTYYSGFDDTLVEWSGWYRLNLQGKIAQIAESDWCWSFMSCGGYTALLLGGSHPRPQDGIVTREIYGTYVYSNDSRQCNSYRSNPIQVKACPGNYYVYRLVKPAASIPMPTYCAVAIETPSYDPCNNYTFLDQPWRAINETGGSNCDRNLHWNGWYRLLYYGTSVGIPDSCVNQSGCGTDVALWLNDSHPQIKDGIVTRAVCGRSGSDCCYYKSSPIRVKACPKNYYVYEFVRPFMCNAAYCAVNFKDPCNNYTALDQPWRATNVTGLWISDSFFNWNGWYRLLYYGMSVRMPESCVNQSRCGTDVALWLNGSHPQIEDGIVTRGVCGSSAGDCCDYRSTPVRVKACPGNYYVYEFVKPNLLGAAYCADVNTIQTNATSVAASQMNTADTANNMTYDPCSIFSVLDNDWRRPVSDFYTNYSYFDDTLVEWSGWYRLYLQGKSAQIPESDQCWSWRMFCGGYTALLLGGSHPQPQDGIVTREIFGTYFSSFHSSQCNSYRSKPIQVKACLGNYYVYRLVKPPVSLPIPTYCAAVFIDPCNDYTVLDQAWRATNVTGLWICDRNSNWTGWYRLLYNGMSIRMPESCVNRSRCGTDVALWLNGSHPKTEDGIVTRGICGRSGSDCCYYNSIPIQVKACPGNYYIYKFVRPTFCTAAYCADVNTITLNTNQTFVFIDRPSNTGTNYLIILYVAVGIAFCGIAAFLAVHFWRRYRRNEVNDENVEEEIYNDAFSPSIYESLPT</sequence>
<feature type="domain" description="UMOD/GP2/OIT3-like D8C" evidence="6">
    <location>
        <begin position="415"/>
        <end position="503"/>
    </location>
</feature>
<evidence type="ECO:0000313" key="7">
    <source>
        <dbReference type="Ensembl" id="ENSPNAP00000035633.2"/>
    </source>
</evidence>
<feature type="compositionally biased region" description="Low complexity" evidence="3">
    <location>
        <begin position="165"/>
        <end position="189"/>
    </location>
</feature>
<keyword evidence="4" id="KW-0472">Membrane</keyword>
<keyword evidence="4" id="KW-0812">Transmembrane</keyword>
<feature type="chain" id="PRO_5043994406" description="UMOD/GP2/OIT3-like D8C domain-containing protein" evidence="5">
    <location>
        <begin position="27"/>
        <end position="1426"/>
    </location>
</feature>
<evidence type="ECO:0000256" key="3">
    <source>
        <dbReference type="SAM" id="MobiDB-lite"/>
    </source>
</evidence>
<organism evidence="7 8">
    <name type="scientific">Pygocentrus nattereri</name>
    <name type="common">Red-bellied piranha</name>
    <dbReference type="NCBI Taxonomy" id="42514"/>
    <lineage>
        <taxon>Eukaryota</taxon>
        <taxon>Metazoa</taxon>
        <taxon>Chordata</taxon>
        <taxon>Craniata</taxon>
        <taxon>Vertebrata</taxon>
        <taxon>Euteleostomi</taxon>
        <taxon>Actinopterygii</taxon>
        <taxon>Neopterygii</taxon>
        <taxon>Teleostei</taxon>
        <taxon>Ostariophysi</taxon>
        <taxon>Characiformes</taxon>
        <taxon>Characoidei</taxon>
        <taxon>Pygocentrus</taxon>
    </lineage>
</organism>
<feature type="domain" description="UMOD/GP2/OIT3-like D8C" evidence="6">
    <location>
        <begin position="706"/>
        <end position="794"/>
    </location>
</feature>
<evidence type="ECO:0000256" key="5">
    <source>
        <dbReference type="SAM" id="SignalP"/>
    </source>
</evidence>
<protein>
    <recommendedName>
        <fullName evidence="6">UMOD/GP2/OIT3-like D8C domain-containing protein</fullName>
    </recommendedName>
</protein>
<dbReference type="RefSeq" id="XP_037399540.1">
    <property type="nucleotide sequence ID" value="XM_037543643.1"/>
</dbReference>
<evidence type="ECO:0000256" key="2">
    <source>
        <dbReference type="ARBA" id="ARBA00023157"/>
    </source>
</evidence>
<keyword evidence="1 5" id="KW-0732">Signal</keyword>
<dbReference type="Pfam" id="PF23283">
    <property type="entry name" value="D8C_UMOD"/>
    <property type="match status" value="8"/>
</dbReference>
<feature type="domain" description="UMOD/GP2/OIT3-like D8C" evidence="6">
    <location>
        <begin position="844"/>
        <end position="931"/>
    </location>
</feature>
<keyword evidence="2" id="KW-1015">Disulfide bond</keyword>
<feature type="domain" description="UMOD/GP2/OIT3-like D8C" evidence="6">
    <location>
        <begin position="969"/>
        <end position="1056"/>
    </location>
</feature>
<dbReference type="PANTHER" id="PTHR14002">
    <property type="entry name" value="ENDOGLIN/TGF-BETA RECEPTOR TYPE III"/>
    <property type="match status" value="1"/>
</dbReference>
<evidence type="ECO:0000256" key="4">
    <source>
        <dbReference type="SAM" id="Phobius"/>
    </source>
</evidence>
<dbReference type="GeneTree" id="ENSGT00940000164443"/>
<reference evidence="7 8" key="1">
    <citation type="submission" date="2020-10" db="EMBL/GenBank/DDBJ databases">
        <title>Pygocentrus nattereri (red-bellied piranha) genome, fPygNat1, primary haplotype.</title>
        <authorList>
            <person name="Myers G."/>
            <person name="Meyer A."/>
            <person name="Karagic N."/>
            <person name="Pippel M."/>
            <person name="Winkler S."/>
            <person name="Tracey A."/>
            <person name="Wood J."/>
            <person name="Formenti G."/>
            <person name="Howe K."/>
            <person name="Fedrigo O."/>
            <person name="Jarvis E.D."/>
        </authorList>
    </citation>
    <scope>NUCLEOTIDE SEQUENCE [LARGE SCALE GENOMIC DNA]</scope>
</reference>
<dbReference type="Ensembl" id="ENSPNAT00000039375.2">
    <property type="protein sequence ID" value="ENSPNAP00000035633.2"/>
    <property type="gene ID" value="ENSPNAG00000007510.2"/>
</dbReference>
<feature type="domain" description="UMOD/GP2/OIT3-like D8C" evidence="6">
    <location>
        <begin position="1122"/>
        <end position="1210"/>
    </location>
</feature>
<dbReference type="PANTHER" id="PTHR14002:SF50">
    <property type="entry name" value="ALPHA-TECTORIN-LIKE-RELATED"/>
    <property type="match status" value="1"/>
</dbReference>
<name>A0A3B4EIP4_PYGNA</name>
<reference evidence="7" key="3">
    <citation type="submission" date="2025-09" db="UniProtKB">
        <authorList>
            <consortium name="Ensembl"/>
        </authorList>
    </citation>
    <scope>IDENTIFICATION</scope>
</reference>
<feature type="domain" description="UMOD/GP2/OIT3-like D8C" evidence="6">
    <location>
        <begin position="1257"/>
        <end position="1344"/>
    </location>
</feature>
<evidence type="ECO:0000313" key="8">
    <source>
        <dbReference type="Proteomes" id="UP001501920"/>
    </source>
</evidence>
<keyword evidence="4" id="KW-1133">Transmembrane helix</keyword>
<dbReference type="Proteomes" id="UP001501920">
    <property type="component" value="Chromosome 12"/>
</dbReference>
<dbReference type="OMA" id="RIPETHI"/>
<dbReference type="AlphaFoldDB" id="A0A3B4EIP4"/>
<feature type="region of interest" description="Disordered" evidence="3">
    <location>
        <begin position="165"/>
        <end position="193"/>
    </location>
</feature>
<feature type="compositionally biased region" description="Low complexity" evidence="3">
    <location>
        <begin position="117"/>
        <end position="141"/>
    </location>
</feature>
<accession>A0A3B4EIP4</accession>
<keyword evidence="8" id="KW-1185">Reference proteome</keyword>
<proteinExistence type="predicted"/>
<reference evidence="7" key="2">
    <citation type="submission" date="2025-08" db="UniProtKB">
        <authorList>
            <consortium name="Ensembl"/>
        </authorList>
    </citation>
    <scope>IDENTIFICATION</scope>
</reference>